<evidence type="ECO:0000313" key="8">
    <source>
        <dbReference type="Proteomes" id="UP000766486"/>
    </source>
</evidence>
<dbReference type="PROSITE" id="PS50850">
    <property type="entry name" value="MFS"/>
    <property type="match status" value="1"/>
</dbReference>
<evidence type="ECO:0000256" key="5">
    <source>
        <dbReference type="SAM" id="Phobius"/>
    </source>
</evidence>
<feature type="domain" description="Major facilitator superfamily (MFS) profile" evidence="6">
    <location>
        <begin position="22"/>
        <end position="449"/>
    </location>
</feature>
<dbReference type="PANTHER" id="PTHR23507">
    <property type="entry name" value="ZGC:174356"/>
    <property type="match status" value="1"/>
</dbReference>
<dbReference type="InterPro" id="IPR036259">
    <property type="entry name" value="MFS_trans_sf"/>
</dbReference>
<keyword evidence="3 5" id="KW-1133">Transmembrane helix</keyword>
<feature type="transmembrane region" description="Helical" evidence="5">
    <location>
        <begin position="75"/>
        <end position="95"/>
    </location>
</feature>
<feature type="transmembrane region" description="Helical" evidence="5">
    <location>
        <begin position="391"/>
        <end position="414"/>
    </location>
</feature>
<feature type="transmembrane region" description="Helical" evidence="5">
    <location>
        <begin position="297"/>
        <end position="320"/>
    </location>
</feature>
<feature type="transmembrane region" description="Helical" evidence="5">
    <location>
        <begin position="135"/>
        <end position="160"/>
    </location>
</feature>
<name>A0ABY6TNN2_BIOOC</name>
<feature type="transmembrane region" description="Helical" evidence="5">
    <location>
        <begin position="258"/>
        <end position="277"/>
    </location>
</feature>
<gene>
    <name evidence="7" type="ORF">CLO192961_LOCUS15252</name>
</gene>
<evidence type="ECO:0000259" key="6">
    <source>
        <dbReference type="PROSITE" id="PS50850"/>
    </source>
</evidence>
<dbReference type="InterPro" id="IPR011701">
    <property type="entry name" value="MFS"/>
</dbReference>
<sequence length="450" mass="48041">MTRVDFRCGVGMRFLLPFLCLVLFVTQLGLSLSNLPSLRLMQDVICKKKLGIASYSPLLPESDCHADAVQQELNLVTTGSLVSTTIGGALVALPFGVLSDRIGRVPVLGLAVVGLFLSQAYSVFVIWMSPRVPPTAIWGSGVALLIGGGRSMAESMVFALISDIIPTPRRVLWFQCIAAAVIAGQAISPILAGYLMELSPWIPLWVSLALIFAGGLSLTLFTPETLPISTPVSDNQVKDCSHPTVSTRSALRFLFSRPAIALLPGSILAIPLASAQADLITRLMPLQFSWSLWRSSLLLSLNSVGTIITLLVALPVLACLLSKMDPVRRDIILARVSVTLLVFGSLALMMITSEGLVITGVVVLALSSGVPTLCRSLIVSQLPDTHNTGSVFGMLALGETLGFIFCFLSMGTLFDVGIRVWMGLPFCFGVALATIIGVTAWSFRIPRTAD</sequence>
<keyword evidence="8" id="KW-1185">Reference proteome</keyword>
<evidence type="ECO:0000256" key="3">
    <source>
        <dbReference type="ARBA" id="ARBA00022989"/>
    </source>
</evidence>
<evidence type="ECO:0000256" key="2">
    <source>
        <dbReference type="ARBA" id="ARBA00022692"/>
    </source>
</evidence>
<dbReference type="Pfam" id="PF07690">
    <property type="entry name" value="MFS_1"/>
    <property type="match status" value="1"/>
</dbReference>
<proteinExistence type="predicted"/>
<evidence type="ECO:0000256" key="4">
    <source>
        <dbReference type="ARBA" id="ARBA00023136"/>
    </source>
</evidence>
<evidence type="ECO:0000313" key="7">
    <source>
        <dbReference type="EMBL" id="VUC20218.1"/>
    </source>
</evidence>
<dbReference type="InterPro" id="IPR020846">
    <property type="entry name" value="MFS_dom"/>
</dbReference>
<dbReference type="PANTHER" id="PTHR23507:SF1">
    <property type="entry name" value="FI18259P1-RELATED"/>
    <property type="match status" value="1"/>
</dbReference>
<comment type="subcellular location">
    <subcellularLocation>
        <location evidence="1">Membrane</location>
        <topology evidence="1">Multi-pass membrane protein</topology>
    </subcellularLocation>
</comment>
<organism evidence="7 8">
    <name type="scientific">Bionectria ochroleuca</name>
    <name type="common">Gliocladium roseum</name>
    <dbReference type="NCBI Taxonomy" id="29856"/>
    <lineage>
        <taxon>Eukaryota</taxon>
        <taxon>Fungi</taxon>
        <taxon>Dikarya</taxon>
        <taxon>Ascomycota</taxon>
        <taxon>Pezizomycotina</taxon>
        <taxon>Sordariomycetes</taxon>
        <taxon>Hypocreomycetidae</taxon>
        <taxon>Hypocreales</taxon>
        <taxon>Bionectriaceae</taxon>
        <taxon>Clonostachys</taxon>
    </lineage>
</organism>
<keyword evidence="4 5" id="KW-0472">Membrane</keyword>
<reference evidence="7 8" key="1">
    <citation type="submission" date="2019-06" db="EMBL/GenBank/DDBJ databases">
        <authorList>
            <person name="Broberg M."/>
        </authorList>
    </citation>
    <scope>NUCLEOTIDE SEQUENCE [LARGE SCALE GENOMIC DNA]</scope>
</reference>
<feature type="transmembrane region" description="Helical" evidence="5">
    <location>
        <begin position="202"/>
        <end position="221"/>
    </location>
</feature>
<comment type="caution">
    <text evidence="7">The sequence shown here is derived from an EMBL/GenBank/DDBJ whole genome shotgun (WGS) entry which is preliminary data.</text>
</comment>
<evidence type="ECO:0000256" key="1">
    <source>
        <dbReference type="ARBA" id="ARBA00004141"/>
    </source>
</evidence>
<dbReference type="Gene3D" id="1.20.1250.20">
    <property type="entry name" value="MFS general substrate transporter like domains"/>
    <property type="match status" value="1"/>
</dbReference>
<feature type="transmembrane region" description="Helical" evidence="5">
    <location>
        <begin position="172"/>
        <end position="196"/>
    </location>
</feature>
<feature type="transmembrane region" description="Helical" evidence="5">
    <location>
        <begin position="332"/>
        <end position="351"/>
    </location>
</feature>
<dbReference type="EMBL" id="CABFNS010000080">
    <property type="protein sequence ID" value="VUC20218.1"/>
    <property type="molecule type" value="Genomic_DNA"/>
</dbReference>
<feature type="transmembrane region" description="Helical" evidence="5">
    <location>
        <begin position="107"/>
        <end position="129"/>
    </location>
</feature>
<dbReference type="Proteomes" id="UP000766486">
    <property type="component" value="Unassembled WGS sequence"/>
</dbReference>
<protein>
    <recommendedName>
        <fullName evidence="6">Major facilitator superfamily (MFS) profile domain-containing protein</fullName>
    </recommendedName>
</protein>
<dbReference type="SUPFAM" id="SSF103473">
    <property type="entry name" value="MFS general substrate transporter"/>
    <property type="match status" value="1"/>
</dbReference>
<keyword evidence="2 5" id="KW-0812">Transmembrane</keyword>
<feature type="transmembrane region" description="Helical" evidence="5">
    <location>
        <begin position="357"/>
        <end position="379"/>
    </location>
</feature>
<accession>A0ABY6TNN2</accession>
<feature type="transmembrane region" description="Helical" evidence="5">
    <location>
        <begin position="420"/>
        <end position="443"/>
    </location>
</feature>